<keyword evidence="16" id="KW-1185">Reference proteome</keyword>
<comment type="caution">
    <text evidence="15">The sequence shown here is derived from an EMBL/GenBank/DDBJ whole genome shotgun (WGS) entry which is preliminary data.</text>
</comment>
<dbReference type="PRINTS" id="PR00990">
    <property type="entry name" value="RIBOKINASE"/>
</dbReference>
<dbReference type="PANTHER" id="PTHR10584">
    <property type="entry name" value="SUGAR KINASE"/>
    <property type="match status" value="1"/>
</dbReference>
<keyword evidence="11 13" id="KW-0630">Potassium</keyword>
<dbReference type="HAMAP" id="MF_01987">
    <property type="entry name" value="Ribokinase"/>
    <property type="match status" value="1"/>
</dbReference>
<comment type="similarity">
    <text evidence="1">Belongs to the carbohydrate kinase pfkB family.</text>
</comment>
<evidence type="ECO:0000256" key="7">
    <source>
        <dbReference type="ARBA" id="ARBA00022741"/>
    </source>
</evidence>
<dbReference type="InterPro" id="IPR029056">
    <property type="entry name" value="Ribokinase-like"/>
</dbReference>
<dbReference type="CDD" id="cd01174">
    <property type="entry name" value="ribokinase"/>
    <property type="match status" value="1"/>
</dbReference>
<evidence type="ECO:0000313" key="16">
    <source>
        <dbReference type="Proteomes" id="UP000030380"/>
    </source>
</evidence>
<comment type="subcellular location">
    <subcellularLocation>
        <location evidence="13">Cytoplasm</location>
    </subcellularLocation>
</comment>
<dbReference type="PANTHER" id="PTHR10584:SF166">
    <property type="entry name" value="RIBOKINASE"/>
    <property type="match status" value="1"/>
</dbReference>
<dbReference type="InterPro" id="IPR011611">
    <property type="entry name" value="PfkB_dom"/>
</dbReference>
<feature type="binding site" evidence="13">
    <location>
        <position position="143"/>
    </location>
    <ligand>
        <name>substrate</name>
    </ligand>
</feature>
<name>A0A0A3AQS1_9PAST</name>
<feature type="binding site" evidence="13">
    <location>
        <position position="289"/>
    </location>
    <ligand>
        <name>K(+)</name>
        <dbReference type="ChEBI" id="CHEBI:29103"/>
    </ligand>
</feature>
<dbReference type="InterPro" id="IPR002173">
    <property type="entry name" value="Carboh/pur_kinase_PfkB_CS"/>
</dbReference>
<keyword evidence="12 13" id="KW-0119">Carbohydrate metabolism</keyword>
<comment type="catalytic activity">
    <reaction evidence="13">
        <text>D-ribose + ATP = D-ribose 5-phosphate + ADP + H(+)</text>
        <dbReference type="Rhea" id="RHEA:13697"/>
        <dbReference type="ChEBI" id="CHEBI:15378"/>
        <dbReference type="ChEBI" id="CHEBI:30616"/>
        <dbReference type="ChEBI" id="CHEBI:47013"/>
        <dbReference type="ChEBI" id="CHEBI:78346"/>
        <dbReference type="ChEBI" id="CHEBI:456216"/>
        <dbReference type="EC" id="2.7.1.15"/>
    </reaction>
</comment>
<keyword evidence="10 13" id="KW-0460">Magnesium</keyword>
<feature type="binding site" evidence="13">
    <location>
        <begin position="14"/>
        <end position="16"/>
    </location>
    <ligand>
        <name>substrate</name>
    </ligand>
</feature>
<dbReference type="EC" id="2.7.1.15" evidence="2 13"/>
<dbReference type="GO" id="GO:0005829">
    <property type="term" value="C:cytosol"/>
    <property type="evidence" value="ECO:0007669"/>
    <property type="project" value="TreeGrafter"/>
</dbReference>
<dbReference type="EMBL" id="JSUM01000020">
    <property type="protein sequence ID" value="KGQ69460.1"/>
    <property type="molecule type" value="Genomic_DNA"/>
</dbReference>
<evidence type="ECO:0000256" key="11">
    <source>
        <dbReference type="ARBA" id="ARBA00022958"/>
    </source>
</evidence>
<evidence type="ECO:0000256" key="1">
    <source>
        <dbReference type="ARBA" id="ARBA00005380"/>
    </source>
</evidence>
<feature type="binding site" evidence="13">
    <location>
        <position position="280"/>
    </location>
    <ligand>
        <name>ATP</name>
        <dbReference type="ChEBI" id="CHEBI:30616"/>
    </ligand>
</feature>
<dbReference type="SUPFAM" id="SSF53613">
    <property type="entry name" value="Ribokinase-like"/>
    <property type="match status" value="1"/>
</dbReference>
<evidence type="ECO:0000256" key="12">
    <source>
        <dbReference type="ARBA" id="ARBA00023277"/>
    </source>
</evidence>
<feature type="binding site" evidence="13">
    <location>
        <position position="286"/>
    </location>
    <ligand>
        <name>K(+)</name>
        <dbReference type="ChEBI" id="CHEBI:29103"/>
    </ligand>
</feature>
<feature type="binding site" evidence="13">
    <location>
        <begin position="255"/>
        <end position="256"/>
    </location>
    <ligand>
        <name>ATP</name>
        <dbReference type="ChEBI" id="CHEBI:30616"/>
    </ligand>
</feature>
<protein>
    <recommendedName>
        <fullName evidence="3 13">Ribokinase</fullName>
        <shortName evidence="13">RK</shortName>
        <ecNumber evidence="2 13">2.7.1.15</ecNumber>
    </recommendedName>
</protein>
<comment type="caution">
    <text evidence="13">Lacks conserved residue(s) required for the propagation of feature annotation.</text>
</comment>
<feature type="binding site" evidence="13">
    <location>
        <position position="250"/>
    </location>
    <ligand>
        <name>K(+)</name>
        <dbReference type="ChEBI" id="CHEBI:29103"/>
    </ligand>
</feature>
<comment type="similarity">
    <text evidence="13">Belongs to the carbohydrate kinase PfkB family. Ribokinase subfamily.</text>
</comment>
<feature type="domain" description="Carbohydrate kinase PfkB" evidence="14">
    <location>
        <begin position="5"/>
        <end position="299"/>
    </location>
</feature>
<dbReference type="GO" id="GO:0005524">
    <property type="term" value="F:ATP binding"/>
    <property type="evidence" value="ECO:0007669"/>
    <property type="project" value="UniProtKB-UniRule"/>
</dbReference>
<dbReference type="PROSITE" id="PS00584">
    <property type="entry name" value="PFKB_KINASES_2"/>
    <property type="match status" value="1"/>
</dbReference>
<keyword evidence="4 13" id="KW-0963">Cytoplasm</keyword>
<keyword evidence="5 13" id="KW-0808">Transferase</keyword>
<proteinExistence type="inferred from homology"/>
<sequence>MSKPKKLVVLGSINADHVISVPHFVKPGETLSGSGYHIAYGGKGANQAVAAARLGAETDFIACIGQDDIGRAMKQAFAEDNINTDSIVAIADEMSGIAMIQVADGGENSIVIAAGANGRLDESVVAKFQQNIMQADTLLMQLETPLAGILAAAKLAKQNQTRVVLNPAPAQPLPQELLAQVDMITPNETEAKTLTGINVVDEATAQQAAEVFHQQGIQTVLITLGSKGVFVSEQGQNGQIIAGFRVQAVDTTAAGDTFNGALLTALLEDQPLADAIRFAHAAAAISVTRKGAQPSIPTRQEVAAFLQRRQR</sequence>
<evidence type="ECO:0000256" key="5">
    <source>
        <dbReference type="ARBA" id="ARBA00022679"/>
    </source>
</evidence>
<evidence type="ECO:0000256" key="10">
    <source>
        <dbReference type="ARBA" id="ARBA00022842"/>
    </source>
</evidence>
<feature type="binding site" evidence="13">
    <location>
        <position position="252"/>
    </location>
    <ligand>
        <name>K(+)</name>
        <dbReference type="ChEBI" id="CHEBI:29103"/>
    </ligand>
</feature>
<keyword evidence="7 13" id="KW-0547">Nucleotide-binding</keyword>
<dbReference type="NCBIfam" id="TIGR02152">
    <property type="entry name" value="D_ribokin_bact"/>
    <property type="match status" value="1"/>
</dbReference>
<feature type="active site" description="Proton acceptor" evidence="13">
    <location>
        <position position="256"/>
    </location>
</feature>
<comment type="activity regulation">
    <text evidence="13">Activated by a monovalent cation that binds near, but not in, the active site. The most likely occupant of the site in vivo is potassium. Ion binding induces a conformational change that may alter substrate affinity.</text>
</comment>
<dbReference type="GO" id="GO:0019303">
    <property type="term" value="P:D-ribose catabolic process"/>
    <property type="evidence" value="ECO:0007669"/>
    <property type="project" value="UniProtKB-UniRule"/>
</dbReference>
<dbReference type="GO" id="GO:0004747">
    <property type="term" value="F:ribokinase activity"/>
    <property type="evidence" value="ECO:0007669"/>
    <property type="project" value="UniProtKB-UniRule"/>
</dbReference>
<evidence type="ECO:0000256" key="13">
    <source>
        <dbReference type="HAMAP-Rule" id="MF_01987"/>
    </source>
</evidence>
<feature type="binding site" evidence="13">
    <location>
        <position position="295"/>
    </location>
    <ligand>
        <name>K(+)</name>
        <dbReference type="ChEBI" id="CHEBI:29103"/>
    </ligand>
</feature>
<keyword evidence="8 13" id="KW-0418">Kinase</keyword>
<keyword evidence="9 13" id="KW-0067">ATP-binding</keyword>
<evidence type="ECO:0000256" key="3">
    <source>
        <dbReference type="ARBA" id="ARBA00016943"/>
    </source>
</evidence>
<dbReference type="OrthoDB" id="9776822at2"/>
<dbReference type="Gene3D" id="3.40.1190.20">
    <property type="match status" value="1"/>
</dbReference>
<evidence type="ECO:0000256" key="6">
    <source>
        <dbReference type="ARBA" id="ARBA00022723"/>
    </source>
</evidence>
<feature type="binding site" evidence="13">
    <location>
        <position position="291"/>
    </location>
    <ligand>
        <name>K(+)</name>
        <dbReference type="ChEBI" id="CHEBI:29103"/>
    </ligand>
</feature>
<feature type="binding site" evidence="13">
    <location>
        <begin position="223"/>
        <end position="228"/>
    </location>
    <ligand>
        <name>ATP</name>
        <dbReference type="ChEBI" id="CHEBI:30616"/>
    </ligand>
</feature>
<comment type="pathway">
    <text evidence="13">Carbohydrate metabolism; D-ribose degradation; D-ribose 5-phosphate from beta-D-ribopyranose: step 2/2.</text>
</comment>
<dbReference type="NCBIfam" id="NF008353">
    <property type="entry name" value="PRK11142.1"/>
    <property type="match status" value="1"/>
</dbReference>
<dbReference type="RefSeq" id="WP_034618021.1">
    <property type="nucleotide sequence ID" value="NZ_JSUM01000020.1"/>
</dbReference>
<evidence type="ECO:0000313" key="15">
    <source>
        <dbReference type="EMBL" id="KGQ69460.1"/>
    </source>
</evidence>
<dbReference type="Proteomes" id="UP000030380">
    <property type="component" value="Unassembled WGS sequence"/>
</dbReference>
<evidence type="ECO:0000256" key="8">
    <source>
        <dbReference type="ARBA" id="ARBA00022777"/>
    </source>
</evidence>
<feature type="binding site" evidence="13">
    <location>
        <position position="256"/>
    </location>
    <ligand>
        <name>substrate</name>
    </ligand>
</feature>
<dbReference type="UniPathway" id="UPA00916">
    <property type="reaction ID" value="UER00889"/>
</dbReference>
<dbReference type="InterPro" id="IPR002139">
    <property type="entry name" value="Ribo/fructo_kinase"/>
</dbReference>
<dbReference type="STRING" id="505317.OA57_11520"/>
<keyword evidence="6 13" id="KW-0479">Metal-binding</keyword>
<dbReference type="FunFam" id="3.40.1190.20:FF:000012">
    <property type="entry name" value="Ribokinase"/>
    <property type="match status" value="1"/>
</dbReference>
<dbReference type="InterPro" id="IPR011877">
    <property type="entry name" value="Ribokinase"/>
</dbReference>
<evidence type="ECO:0000256" key="4">
    <source>
        <dbReference type="ARBA" id="ARBA00022490"/>
    </source>
</evidence>
<evidence type="ECO:0000256" key="9">
    <source>
        <dbReference type="ARBA" id="ARBA00022840"/>
    </source>
</evidence>
<evidence type="ECO:0000259" key="14">
    <source>
        <dbReference type="Pfam" id="PF00294"/>
    </source>
</evidence>
<evidence type="ECO:0000256" key="2">
    <source>
        <dbReference type="ARBA" id="ARBA00012035"/>
    </source>
</evidence>
<organism evidence="15 16">
    <name type="scientific">Chelonobacter oris</name>
    <dbReference type="NCBI Taxonomy" id="505317"/>
    <lineage>
        <taxon>Bacteria</taxon>
        <taxon>Pseudomonadati</taxon>
        <taxon>Pseudomonadota</taxon>
        <taxon>Gammaproteobacteria</taxon>
        <taxon>Pasteurellales</taxon>
        <taxon>Pasteurellaceae</taxon>
        <taxon>Chelonobacter</taxon>
    </lineage>
</organism>
<dbReference type="GO" id="GO:0046872">
    <property type="term" value="F:metal ion binding"/>
    <property type="evidence" value="ECO:0007669"/>
    <property type="project" value="UniProtKB-KW"/>
</dbReference>
<dbReference type="AlphaFoldDB" id="A0A0A3AQS1"/>
<feature type="binding site" evidence="13">
    <location>
        <begin position="42"/>
        <end position="46"/>
    </location>
    <ligand>
        <name>substrate</name>
    </ligand>
</feature>
<dbReference type="Pfam" id="PF00294">
    <property type="entry name" value="PfkB"/>
    <property type="match status" value="1"/>
</dbReference>
<comment type="cofactor">
    <cofactor evidence="13">
        <name>Mg(2+)</name>
        <dbReference type="ChEBI" id="CHEBI:18420"/>
    </cofactor>
    <text evidence="13">Requires a divalent cation, most likely magnesium in vivo, as an electrophilic catalyst to aid phosphoryl group transfer. It is the chelate of the metal and the nucleotide that is the actual substrate.</text>
</comment>
<reference evidence="15 16" key="1">
    <citation type="submission" date="2014-11" db="EMBL/GenBank/DDBJ databases">
        <title>Draft genome sequence of Chelonobacter oris 1662T, associated with respiratory disease in Hermann's Tortoises.</title>
        <authorList>
            <person name="Kudirkiene E."/>
            <person name="Hansen M.J."/>
            <person name="Bojesen A.M."/>
        </authorList>
    </citation>
    <scope>NUCLEOTIDE SEQUENCE [LARGE SCALE GENOMIC DNA]</scope>
    <source>
        <strain evidence="15 16">1662</strain>
    </source>
</reference>
<comment type="subunit">
    <text evidence="13">Homodimer.</text>
</comment>
<gene>
    <name evidence="13" type="primary">rbsK</name>
    <name evidence="15" type="ORF">OA57_11520</name>
</gene>
<accession>A0A0A3AQS1</accession>
<comment type="function">
    <text evidence="13">Catalyzes the phosphorylation of ribose at O-5 in a reaction requiring ATP and magnesium. The resulting D-ribose-5-phosphate can then be used either for sythesis of nucleotides, histidine, and tryptophan, or as a component of the pentose phosphate pathway.</text>
</comment>
<feature type="binding site" evidence="13">
    <location>
        <position position="187"/>
    </location>
    <ligand>
        <name>ATP</name>
        <dbReference type="ChEBI" id="CHEBI:30616"/>
    </ligand>
</feature>